<keyword evidence="4" id="KW-1185">Reference proteome</keyword>
<dbReference type="Proteomes" id="UP000468901">
    <property type="component" value="Unassembled WGS sequence"/>
</dbReference>
<evidence type="ECO:0000313" key="3">
    <source>
        <dbReference type="EMBL" id="KAB7740516.1"/>
    </source>
</evidence>
<feature type="transmembrane region" description="Helical" evidence="1">
    <location>
        <begin position="44"/>
        <end position="70"/>
    </location>
</feature>
<evidence type="ECO:0000313" key="4">
    <source>
        <dbReference type="Proteomes" id="UP000468901"/>
    </source>
</evidence>
<protein>
    <recommendedName>
        <fullName evidence="2">Putative Flp pilus-assembly TadG-like N-terminal domain-containing protein</fullName>
    </recommendedName>
</protein>
<keyword evidence="1" id="KW-0812">Transmembrane</keyword>
<sequence>MLRGPWYAREFNLRSRNKRSDEAMPGIRALLRKILRWPDERGSVALQVALTIVVILGMVSLGVEVTSVLLTQRRMQTAADSAAVAGATALGASENVTLAADAVAAANGFTNGVNGATVTVNNPPLTGTHTANSGAVEVIVKQPQTLPIASLIYSGTWIPAARAVALSGSSASYCALQLDTSSTTGVLISNGASVNMSQCGLGANATGSTAVTVNGGAKLTASTVSVSGTTTVNNGGHISVTNGIKTNQPAMADPYASVNVPTYSGCTLYQPGWTTSLTLSPGVYCGGMNIANGIPNVVMNPGVYIIKGGTFTLGGGIKITGSGVTIVLTGSGSNYATANIGNGVTVTLSAPTSGTMAGLLFYQDRNAPNSGSNILQGGAAMSLSGALYFPSQKLIMNNGAKTAATCTQLVAWRLEFQGGATLNNSCTGTGVKPIGQSSSKLVE</sequence>
<comment type="caution">
    <text evidence="3">The sequence shown here is derived from an EMBL/GenBank/DDBJ whole genome shotgun (WGS) entry which is preliminary data.</text>
</comment>
<accession>A0A6N6VNX0</accession>
<keyword evidence="1" id="KW-0472">Membrane</keyword>
<dbReference type="Pfam" id="PF13400">
    <property type="entry name" value="Tad"/>
    <property type="match status" value="1"/>
</dbReference>
<proteinExistence type="predicted"/>
<dbReference type="EMBL" id="WESC01000006">
    <property type="protein sequence ID" value="KAB7740516.1"/>
    <property type="molecule type" value="Genomic_DNA"/>
</dbReference>
<gene>
    <name evidence="3" type="ORF">F2P47_08275</name>
</gene>
<feature type="domain" description="Putative Flp pilus-assembly TadG-like N-terminal" evidence="2">
    <location>
        <begin position="42"/>
        <end position="89"/>
    </location>
</feature>
<keyword evidence="1" id="KW-1133">Transmembrane helix</keyword>
<evidence type="ECO:0000256" key="1">
    <source>
        <dbReference type="SAM" id="Phobius"/>
    </source>
</evidence>
<name>A0A6N6VNX0_9HYPH</name>
<dbReference type="InterPro" id="IPR028087">
    <property type="entry name" value="Tad_N"/>
</dbReference>
<evidence type="ECO:0000259" key="2">
    <source>
        <dbReference type="Pfam" id="PF13400"/>
    </source>
</evidence>
<dbReference type="AlphaFoldDB" id="A0A6N6VNX0"/>
<organism evidence="3 4">
    <name type="scientific">Parvibaculum sedimenti</name>
    <dbReference type="NCBI Taxonomy" id="2608632"/>
    <lineage>
        <taxon>Bacteria</taxon>
        <taxon>Pseudomonadati</taxon>
        <taxon>Pseudomonadota</taxon>
        <taxon>Alphaproteobacteria</taxon>
        <taxon>Hyphomicrobiales</taxon>
        <taxon>Parvibaculaceae</taxon>
        <taxon>Parvibaculum</taxon>
    </lineage>
</organism>
<reference evidence="3 4" key="1">
    <citation type="submission" date="2019-09" db="EMBL/GenBank/DDBJ databases">
        <title>Parvibaculum sedimenti sp. nov., isolated from sediment.</title>
        <authorList>
            <person name="Wang Y."/>
        </authorList>
    </citation>
    <scope>NUCLEOTIDE SEQUENCE [LARGE SCALE GENOMIC DNA]</scope>
    <source>
        <strain evidence="3 4">HXT-9</strain>
    </source>
</reference>